<organism evidence="1 2">
    <name type="scientific">Rhodovulum sulfidophilum</name>
    <name type="common">Rhodobacter sulfidophilus</name>
    <dbReference type="NCBI Taxonomy" id="35806"/>
    <lineage>
        <taxon>Bacteria</taxon>
        <taxon>Pseudomonadati</taxon>
        <taxon>Pseudomonadota</taxon>
        <taxon>Alphaproteobacteria</taxon>
        <taxon>Rhodobacterales</taxon>
        <taxon>Paracoccaceae</taxon>
        <taxon>Rhodovulum</taxon>
    </lineage>
</organism>
<protein>
    <submittedName>
        <fullName evidence="1">BrnT family toxin</fullName>
    </submittedName>
</protein>
<evidence type="ECO:0000313" key="1">
    <source>
        <dbReference type="EMBL" id="MBL3611200.1"/>
    </source>
</evidence>
<proteinExistence type="predicted"/>
<dbReference type="Proteomes" id="UP000604473">
    <property type="component" value="Unassembled WGS sequence"/>
</dbReference>
<evidence type="ECO:0000313" key="2">
    <source>
        <dbReference type="Proteomes" id="UP000604473"/>
    </source>
</evidence>
<gene>
    <name evidence="1" type="ORF">JMM60_20985</name>
</gene>
<comment type="caution">
    <text evidence="1">The sequence shown here is derived from an EMBL/GenBank/DDBJ whole genome shotgun (WGS) entry which is preliminary data.</text>
</comment>
<dbReference type="Pfam" id="PF04365">
    <property type="entry name" value="BrnT_toxin"/>
    <property type="match status" value="1"/>
</dbReference>
<keyword evidence="2" id="KW-1185">Reference proteome</keyword>
<dbReference type="InterPro" id="IPR038573">
    <property type="entry name" value="BrnT_sf"/>
</dbReference>
<dbReference type="Gene3D" id="3.10.450.530">
    <property type="entry name" value="Ribonuclease toxin, BrnT, of type II toxin-antitoxin system"/>
    <property type="match status" value="1"/>
</dbReference>
<dbReference type="EMBL" id="JAESJJ010000052">
    <property type="protein sequence ID" value="MBL3611200.1"/>
    <property type="molecule type" value="Genomic_DNA"/>
</dbReference>
<accession>A0ABS1RYN2</accession>
<dbReference type="InterPro" id="IPR007460">
    <property type="entry name" value="BrnT_toxin"/>
</dbReference>
<name>A0ABS1RYN2_RHOSU</name>
<sequence length="97" mass="10946">MNTFECDKAKAKSNFEKHNLKFTDAARGIKAGFALTAKSPLSDEHDEERNLSIIGRAGRRAMVAIWTPRGGNVRLISVRHARDKEQEAFDAYIRQTN</sequence>
<reference evidence="1 2" key="1">
    <citation type="submission" date="2021-01" db="EMBL/GenBank/DDBJ databases">
        <title>Draft genomes of Rhodovulum sulfidophilum.</title>
        <authorList>
            <person name="Guzman M.S."/>
        </authorList>
    </citation>
    <scope>NUCLEOTIDE SEQUENCE [LARGE SCALE GENOMIC DNA]</scope>
    <source>
        <strain evidence="1 2">AB35</strain>
    </source>
</reference>
<dbReference type="RefSeq" id="WP_202250706.1">
    <property type="nucleotide sequence ID" value="NZ_JAESJJ010000052.1"/>
</dbReference>